<name>A0A9P4RB11_9PLEO</name>
<protein>
    <recommendedName>
        <fullName evidence="1">F-box domain-containing protein</fullName>
    </recommendedName>
</protein>
<proteinExistence type="predicted"/>
<dbReference type="CDD" id="cd09917">
    <property type="entry name" value="F-box_SF"/>
    <property type="match status" value="1"/>
</dbReference>
<gene>
    <name evidence="2" type="ORF">EJ04DRAFT_572692</name>
</gene>
<keyword evidence="3" id="KW-1185">Reference proteome</keyword>
<dbReference type="InterPro" id="IPR001810">
    <property type="entry name" value="F-box_dom"/>
</dbReference>
<accession>A0A9P4RB11</accession>
<feature type="domain" description="F-box" evidence="1">
    <location>
        <begin position="5"/>
        <end position="45"/>
    </location>
</feature>
<comment type="caution">
    <text evidence="2">The sequence shown here is derived from an EMBL/GenBank/DDBJ whole genome shotgun (WGS) entry which is preliminary data.</text>
</comment>
<dbReference type="OrthoDB" id="10262814at2759"/>
<reference evidence="2" key="1">
    <citation type="journal article" date="2020" name="Stud. Mycol.">
        <title>101 Dothideomycetes genomes: a test case for predicting lifestyles and emergence of pathogens.</title>
        <authorList>
            <person name="Haridas S."/>
            <person name="Albert R."/>
            <person name="Binder M."/>
            <person name="Bloem J."/>
            <person name="Labutti K."/>
            <person name="Salamov A."/>
            <person name="Andreopoulos B."/>
            <person name="Baker S."/>
            <person name="Barry K."/>
            <person name="Bills G."/>
            <person name="Bluhm B."/>
            <person name="Cannon C."/>
            <person name="Castanera R."/>
            <person name="Culley D."/>
            <person name="Daum C."/>
            <person name="Ezra D."/>
            <person name="Gonzalez J."/>
            <person name="Henrissat B."/>
            <person name="Kuo A."/>
            <person name="Liang C."/>
            <person name="Lipzen A."/>
            <person name="Lutzoni F."/>
            <person name="Magnuson J."/>
            <person name="Mondo S."/>
            <person name="Nolan M."/>
            <person name="Ohm R."/>
            <person name="Pangilinan J."/>
            <person name="Park H.-J."/>
            <person name="Ramirez L."/>
            <person name="Alfaro M."/>
            <person name="Sun H."/>
            <person name="Tritt A."/>
            <person name="Yoshinaga Y."/>
            <person name="Zwiers L.-H."/>
            <person name="Turgeon B."/>
            <person name="Goodwin S."/>
            <person name="Spatafora J."/>
            <person name="Crous P."/>
            <person name="Grigoriev I."/>
        </authorList>
    </citation>
    <scope>NUCLEOTIDE SEQUENCE</scope>
    <source>
        <strain evidence="2">CBS 125425</strain>
    </source>
</reference>
<evidence type="ECO:0000313" key="2">
    <source>
        <dbReference type="EMBL" id="KAF2739969.1"/>
    </source>
</evidence>
<dbReference type="InterPro" id="IPR036047">
    <property type="entry name" value="F-box-like_dom_sf"/>
</dbReference>
<dbReference type="SUPFAM" id="SSF81383">
    <property type="entry name" value="F-box domain"/>
    <property type="match status" value="1"/>
</dbReference>
<evidence type="ECO:0000259" key="1">
    <source>
        <dbReference type="SMART" id="SM00256"/>
    </source>
</evidence>
<evidence type="ECO:0000313" key="3">
    <source>
        <dbReference type="Proteomes" id="UP000799444"/>
    </source>
</evidence>
<dbReference type="AlphaFoldDB" id="A0A9P4RB11"/>
<organism evidence="2 3">
    <name type="scientific">Polyplosphaeria fusca</name>
    <dbReference type="NCBI Taxonomy" id="682080"/>
    <lineage>
        <taxon>Eukaryota</taxon>
        <taxon>Fungi</taxon>
        <taxon>Dikarya</taxon>
        <taxon>Ascomycota</taxon>
        <taxon>Pezizomycotina</taxon>
        <taxon>Dothideomycetes</taxon>
        <taxon>Pleosporomycetidae</taxon>
        <taxon>Pleosporales</taxon>
        <taxon>Tetraplosphaeriaceae</taxon>
        <taxon>Polyplosphaeria</taxon>
    </lineage>
</organism>
<sequence length="452" mass="51581">MGLLLPAELQLQIFSFLERHDLKAVRAVCRAFRDNASPHLFKSALVCARYRALSTLKLISLHESYRKYVKEIIFDGSVYLKSFTLSSDRYRAEADHHEGLRVGFSREKFLRHGRYKQLYEEQEEMRKDGVLLMEVARALEWLPNVSSVIYSPGPRTVPIEAKLVRDLLPRGVASELDVLDADYTETSQHGIHHLIAAAHMTQYTGIREFRIDALDEASDSEMLHVPGIEFTIAAFQFPSPDHIEAGKFFFSNLHKLDINLSLCAREARLSPLDFAPLDMLANFSTLLTEAADLQELSLNITHWRASAGSMYGHIVGTDKALFPYLGLGATWKFLRVLRLGGVYTSEPQLLGFVSRHKDTLSEAHFTHCSLVEGIWANVVDEIVYGTEIFPFSLHFVNETDIEGTPFHALDPEHWIKWQYVGRILKNREGQRYYESSTTTLSVYARREQQAEE</sequence>
<dbReference type="SMART" id="SM00256">
    <property type="entry name" value="FBOX"/>
    <property type="match status" value="1"/>
</dbReference>
<dbReference type="Gene3D" id="1.20.1280.50">
    <property type="match status" value="1"/>
</dbReference>
<dbReference type="Pfam" id="PF12937">
    <property type="entry name" value="F-box-like"/>
    <property type="match status" value="1"/>
</dbReference>
<dbReference type="EMBL" id="ML996102">
    <property type="protein sequence ID" value="KAF2739969.1"/>
    <property type="molecule type" value="Genomic_DNA"/>
</dbReference>
<dbReference type="Proteomes" id="UP000799444">
    <property type="component" value="Unassembled WGS sequence"/>
</dbReference>